<protein>
    <submittedName>
        <fullName evidence="1">Uncharacterized protein</fullName>
    </submittedName>
</protein>
<keyword evidence="2" id="KW-1185">Reference proteome</keyword>
<dbReference type="EMBL" id="PZJX01000061">
    <property type="protein sequence ID" value="PTE06593.1"/>
    <property type="molecule type" value="Genomic_DNA"/>
</dbReference>
<evidence type="ECO:0000313" key="1">
    <source>
        <dbReference type="EMBL" id="PTE06593.1"/>
    </source>
</evidence>
<dbReference type="Proteomes" id="UP000240259">
    <property type="component" value="Unassembled WGS sequence"/>
</dbReference>
<proteinExistence type="predicted"/>
<dbReference type="AlphaFoldDB" id="A0A2T4ILW6"/>
<name>A0A2T4ILW6_9HYPH</name>
<organism evidence="1 2">
    <name type="scientific">Mesorhizobium helmanticense</name>
    <dbReference type="NCBI Taxonomy" id="1776423"/>
    <lineage>
        <taxon>Bacteria</taxon>
        <taxon>Pseudomonadati</taxon>
        <taxon>Pseudomonadota</taxon>
        <taxon>Alphaproteobacteria</taxon>
        <taxon>Hyphomicrobiales</taxon>
        <taxon>Phyllobacteriaceae</taxon>
        <taxon>Mesorhizobium</taxon>
    </lineage>
</organism>
<sequence length="73" mass="7884">MGRCLLVLFGCLLWCDNAVLGEDIMTAALAPSRIENFTDRSVIGATSLPEITDKNSGFMRFLGHGGASDEHIQ</sequence>
<evidence type="ECO:0000313" key="2">
    <source>
        <dbReference type="Proteomes" id="UP000240259"/>
    </source>
</evidence>
<comment type="caution">
    <text evidence="1">The sequence shown here is derived from an EMBL/GenBank/DDBJ whole genome shotgun (WGS) entry which is preliminary data.</text>
</comment>
<gene>
    <name evidence="1" type="ORF">C9427_30690</name>
</gene>
<reference evidence="1 2" key="1">
    <citation type="submission" date="2018-03" db="EMBL/GenBank/DDBJ databases">
        <title>Genome sequence of the symbiotic type strain Mesorhizobium helmanticense CSLC115NT isolated from Lotus corniculatus nodules.</title>
        <authorList>
            <person name="Sannazzaro A.I."/>
            <person name="Torres Tejerizo G.A."/>
            <person name="Dip D."/>
            <person name="Caballero M."/>
            <person name="Pistorio M."/>
            <person name="Estrella M.J."/>
        </authorList>
    </citation>
    <scope>NUCLEOTIDE SEQUENCE [LARGE SCALE GENOMIC DNA]</scope>
    <source>
        <strain evidence="1 2">CSLC115N</strain>
    </source>
</reference>
<accession>A0A2T4ILW6</accession>